<dbReference type="PANTHER" id="PTHR42907:SF1">
    <property type="entry name" value="FMN-LINKED OXIDOREDUCTASES SUPERFAMILY PROTEIN"/>
    <property type="match status" value="1"/>
</dbReference>
<evidence type="ECO:0000256" key="9">
    <source>
        <dbReference type="HAMAP-Rule" id="MF_02041"/>
    </source>
</evidence>
<feature type="domain" description="DUS-like FMN-binding" evidence="13">
    <location>
        <begin position="23"/>
        <end position="329"/>
    </location>
</feature>
<comment type="catalytic activity">
    <reaction evidence="9">
        <text>5,6-dihydrouridine(20a) in tRNA + NAD(+) = uridine(20a) in tRNA + NADH + H(+)</text>
        <dbReference type="Rhea" id="RHEA:53348"/>
        <dbReference type="Rhea" id="RHEA-COMP:13535"/>
        <dbReference type="Rhea" id="RHEA-COMP:13536"/>
        <dbReference type="ChEBI" id="CHEBI:15378"/>
        <dbReference type="ChEBI" id="CHEBI:57540"/>
        <dbReference type="ChEBI" id="CHEBI:57945"/>
        <dbReference type="ChEBI" id="CHEBI:65315"/>
        <dbReference type="ChEBI" id="CHEBI:74443"/>
    </reaction>
</comment>
<evidence type="ECO:0000256" key="6">
    <source>
        <dbReference type="ARBA" id="ARBA00022857"/>
    </source>
</evidence>
<keyword evidence="12" id="KW-0547">Nucleotide-binding</keyword>
<dbReference type="GO" id="GO:0050660">
    <property type="term" value="F:flavin adenine dinucleotide binding"/>
    <property type="evidence" value="ECO:0007669"/>
    <property type="project" value="InterPro"/>
</dbReference>
<keyword evidence="15" id="KW-1185">Reference proteome</keyword>
<evidence type="ECO:0000259" key="13">
    <source>
        <dbReference type="Pfam" id="PF01207"/>
    </source>
</evidence>
<comment type="cofactor">
    <cofactor evidence="1 9 10 12">
        <name>FMN</name>
        <dbReference type="ChEBI" id="CHEBI:58210"/>
    </cofactor>
</comment>
<feature type="site" description="Interacts with tRNA; defines subfamily-specific binding signature" evidence="9">
    <location>
        <position position="191"/>
    </location>
</feature>
<keyword evidence="6 9" id="KW-0521">NADP</keyword>
<reference evidence="14 15" key="1">
    <citation type="submission" date="2016-10" db="EMBL/GenBank/DDBJ databases">
        <authorList>
            <person name="de Groot N.N."/>
        </authorList>
    </citation>
    <scope>NUCLEOTIDE SEQUENCE [LARGE SCALE GENOMIC DNA]</scope>
    <source>
        <strain evidence="14 15">DSM 24677</strain>
    </source>
</reference>
<keyword evidence="8 9" id="KW-0560">Oxidoreductase</keyword>
<feature type="site" description="Interacts with tRNA; defines subfamily-specific binding signature" evidence="9">
    <location>
        <position position="312"/>
    </location>
</feature>
<protein>
    <recommendedName>
        <fullName evidence="9">tRNA-dihydrouridine(20/20a) synthase</fullName>
        <ecNumber evidence="9">1.3.1.91</ecNumber>
    </recommendedName>
    <alternativeName>
        <fullName evidence="9">U20-specific dihydrouridine synthase</fullName>
        <shortName evidence="9">U20-specific Dus</shortName>
    </alternativeName>
    <alternativeName>
        <fullName evidence="9">tRNA-dihydrouridine synthase A</fullName>
    </alternativeName>
</protein>
<feature type="site" description="Interacts with tRNA" evidence="9">
    <location>
        <position position="105"/>
    </location>
</feature>
<keyword evidence="3 9" id="KW-0285">Flavoprotein</keyword>
<feature type="binding site" evidence="9 12">
    <location>
        <begin position="242"/>
        <end position="243"/>
    </location>
    <ligand>
        <name>FMN</name>
        <dbReference type="ChEBI" id="CHEBI:58210"/>
    </ligand>
</feature>
<dbReference type="InterPro" id="IPR018517">
    <property type="entry name" value="tRNA_hU_synthase_CS"/>
</dbReference>
<comment type="catalytic activity">
    <reaction evidence="9">
        <text>5,6-dihydrouridine(20) in tRNA + NAD(+) = uridine(20) in tRNA + NADH + H(+)</text>
        <dbReference type="Rhea" id="RHEA:53340"/>
        <dbReference type="Rhea" id="RHEA-COMP:13533"/>
        <dbReference type="Rhea" id="RHEA-COMP:13534"/>
        <dbReference type="ChEBI" id="CHEBI:15378"/>
        <dbReference type="ChEBI" id="CHEBI:57540"/>
        <dbReference type="ChEBI" id="CHEBI:57945"/>
        <dbReference type="ChEBI" id="CHEBI:65315"/>
        <dbReference type="ChEBI" id="CHEBI:74443"/>
        <dbReference type="EC" id="1.3.1.91"/>
    </reaction>
</comment>
<feature type="binding site" evidence="9 12">
    <location>
        <position position="179"/>
    </location>
    <ligand>
        <name>FMN</name>
        <dbReference type="ChEBI" id="CHEBI:58210"/>
    </ligand>
</feature>
<dbReference type="Gene3D" id="1.20.120.1460">
    <property type="match status" value="1"/>
</dbReference>
<evidence type="ECO:0000256" key="10">
    <source>
        <dbReference type="PIRNR" id="PIRNR006621"/>
    </source>
</evidence>
<feature type="site" description="Interacts with tRNA" evidence="9">
    <location>
        <position position="194"/>
    </location>
</feature>
<dbReference type="EMBL" id="FNPR01000001">
    <property type="protein sequence ID" value="SDY24561.1"/>
    <property type="molecule type" value="Genomic_DNA"/>
</dbReference>
<dbReference type="Proteomes" id="UP000199026">
    <property type="component" value="Unassembled WGS sequence"/>
</dbReference>
<dbReference type="AlphaFoldDB" id="A0A1H3IA84"/>
<dbReference type="GO" id="GO:0102266">
    <property type="term" value="F:tRNA-dihydrouridine20a synthase activity"/>
    <property type="evidence" value="ECO:0007669"/>
    <property type="project" value="RHEA"/>
</dbReference>
<name>A0A1H3IA84_9RHOB</name>
<dbReference type="InterPro" id="IPR001269">
    <property type="entry name" value="DUS_fam"/>
</dbReference>
<sequence length="348" mass="37841">MMQKSKNINVKAKPVTQAARLSVAPMMDWTDRHCRFLHRLLSRETLLYTEMVTSPALVRGRAFHLLAHSPAEHPVALQLGGSDPVELAEAARIGAAAGYDEINLNVGCPSDRVQSGTFGAVLMRQPELVAECCAAMQAVVEVPVTVKCRIGVDDQEPKEVLPAFLETVSGAGVSRFSIHARKAWLKGLSPKENRDIPPLDYPLVYEMKQNFQHLHLSLNGGVTSLKEAVAHLEMGMDGVMIGRSAYHQPWDILGDADALIFAKQNPFADPVEGVEAMLPYVEEHLSEGGKLGQISKHMLGLFAGQPGARLWRRVLSEGAHKEGAGVALIKEALDAVRVAREGALEAQK</sequence>
<evidence type="ECO:0000256" key="8">
    <source>
        <dbReference type="ARBA" id="ARBA00023002"/>
    </source>
</evidence>
<comment type="similarity">
    <text evidence="9">Belongs to the Dus family. DusA subfamily.</text>
</comment>
<dbReference type="NCBIfam" id="TIGR00742">
    <property type="entry name" value="yjbN"/>
    <property type="match status" value="1"/>
</dbReference>
<dbReference type="NCBIfam" id="NF008774">
    <property type="entry name" value="PRK11815.1"/>
    <property type="match status" value="1"/>
</dbReference>
<dbReference type="InterPro" id="IPR035587">
    <property type="entry name" value="DUS-like_FMN-bd"/>
</dbReference>
<dbReference type="PANTHER" id="PTHR42907">
    <property type="entry name" value="FMN-LINKED OXIDOREDUCTASES SUPERFAMILY PROTEIN"/>
    <property type="match status" value="1"/>
</dbReference>
<evidence type="ECO:0000256" key="11">
    <source>
        <dbReference type="PIRSR" id="PIRSR006621-1"/>
    </source>
</evidence>
<dbReference type="PROSITE" id="PS01136">
    <property type="entry name" value="UPF0034"/>
    <property type="match status" value="1"/>
</dbReference>
<comment type="catalytic activity">
    <reaction evidence="9">
        <text>5,6-dihydrouridine(20a) in tRNA + NADP(+) = uridine(20a) in tRNA + NADPH + H(+)</text>
        <dbReference type="Rhea" id="RHEA:53344"/>
        <dbReference type="Rhea" id="RHEA-COMP:13535"/>
        <dbReference type="Rhea" id="RHEA-COMP:13536"/>
        <dbReference type="ChEBI" id="CHEBI:15378"/>
        <dbReference type="ChEBI" id="CHEBI:57783"/>
        <dbReference type="ChEBI" id="CHEBI:58349"/>
        <dbReference type="ChEBI" id="CHEBI:65315"/>
        <dbReference type="ChEBI" id="CHEBI:74443"/>
    </reaction>
</comment>
<dbReference type="Pfam" id="PF01207">
    <property type="entry name" value="Dus"/>
    <property type="match status" value="1"/>
</dbReference>
<keyword evidence="7 9" id="KW-0694">RNA-binding</keyword>
<dbReference type="GO" id="GO:0102264">
    <property type="term" value="F:tRNA-dihydrouridine20 synthase activity"/>
    <property type="evidence" value="ECO:0007669"/>
    <property type="project" value="UniProtKB-EC"/>
</dbReference>
<dbReference type="SUPFAM" id="SSF51395">
    <property type="entry name" value="FMN-linked oxidoreductases"/>
    <property type="match status" value="1"/>
</dbReference>
<feature type="binding site" evidence="9 12">
    <location>
        <position position="78"/>
    </location>
    <ligand>
        <name>FMN</name>
        <dbReference type="ChEBI" id="CHEBI:58210"/>
    </ligand>
</feature>
<evidence type="ECO:0000313" key="15">
    <source>
        <dbReference type="Proteomes" id="UP000199026"/>
    </source>
</evidence>
<dbReference type="PIRSF" id="PIRSF006621">
    <property type="entry name" value="Dus"/>
    <property type="match status" value="1"/>
</dbReference>
<dbReference type="HAMAP" id="MF_02041">
    <property type="entry name" value="DusA_subfam"/>
    <property type="match status" value="1"/>
</dbReference>
<dbReference type="EC" id="1.3.1.91" evidence="9"/>
<evidence type="ECO:0000256" key="7">
    <source>
        <dbReference type="ARBA" id="ARBA00022884"/>
    </source>
</evidence>
<proteinExistence type="inferred from homology"/>
<dbReference type="GO" id="GO:0000049">
    <property type="term" value="F:tRNA binding"/>
    <property type="evidence" value="ECO:0007669"/>
    <property type="project" value="UniProtKB-UniRule"/>
</dbReference>
<dbReference type="InterPro" id="IPR004653">
    <property type="entry name" value="DusA"/>
</dbReference>
<dbReference type="RefSeq" id="WP_271437081.1">
    <property type="nucleotide sequence ID" value="NZ_CALJFH010000011.1"/>
</dbReference>
<keyword evidence="2 9" id="KW-0820">tRNA-binding</keyword>
<dbReference type="Gene3D" id="3.20.20.70">
    <property type="entry name" value="Aldolase class I"/>
    <property type="match status" value="1"/>
</dbReference>
<evidence type="ECO:0000313" key="14">
    <source>
        <dbReference type="EMBL" id="SDY24561.1"/>
    </source>
</evidence>
<evidence type="ECO:0000256" key="4">
    <source>
        <dbReference type="ARBA" id="ARBA00022643"/>
    </source>
</evidence>
<dbReference type="GO" id="GO:0010181">
    <property type="term" value="F:FMN binding"/>
    <property type="evidence" value="ECO:0007669"/>
    <property type="project" value="UniProtKB-UniRule"/>
</dbReference>
<gene>
    <name evidence="9" type="primary">dusA</name>
    <name evidence="14" type="ORF">SAMN05444486_101955</name>
</gene>
<accession>A0A1H3IA84</accession>
<feature type="site" description="Interacts with tRNA; defines subfamily-specific binding signature" evidence="9">
    <location>
        <position position="309"/>
    </location>
</feature>
<dbReference type="CDD" id="cd02801">
    <property type="entry name" value="DUS_like_FMN"/>
    <property type="match status" value="1"/>
</dbReference>
<keyword evidence="4 9" id="KW-0288">FMN</keyword>
<feature type="active site" description="Proton donor" evidence="9 11">
    <location>
        <position position="108"/>
    </location>
</feature>
<evidence type="ECO:0000256" key="12">
    <source>
        <dbReference type="PIRSR" id="PIRSR006621-2"/>
    </source>
</evidence>
<evidence type="ECO:0000256" key="5">
    <source>
        <dbReference type="ARBA" id="ARBA00022694"/>
    </source>
</evidence>
<comment type="catalytic activity">
    <reaction evidence="9">
        <text>5,6-dihydrouridine(20) in tRNA + NADP(+) = uridine(20) in tRNA + NADPH + H(+)</text>
        <dbReference type="Rhea" id="RHEA:53336"/>
        <dbReference type="Rhea" id="RHEA-COMP:13533"/>
        <dbReference type="Rhea" id="RHEA-COMP:13534"/>
        <dbReference type="ChEBI" id="CHEBI:15378"/>
        <dbReference type="ChEBI" id="CHEBI:57783"/>
        <dbReference type="ChEBI" id="CHEBI:58349"/>
        <dbReference type="ChEBI" id="CHEBI:65315"/>
        <dbReference type="ChEBI" id="CHEBI:74443"/>
        <dbReference type="EC" id="1.3.1.91"/>
    </reaction>
</comment>
<organism evidence="14 15">
    <name type="scientific">Lentibacter algarum</name>
    <dbReference type="NCBI Taxonomy" id="576131"/>
    <lineage>
        <taxon>Bacteria</taxon>
        <taxon>Pseudomonadati</taxon>
        <taxon>Pseudomonadota</taxon>
        <taxon>Alphaproteobacteria</taxon>
        <taxon>Rhodobacterales</taxon>
        <taxon>Roseobacteraceae</taxon>
        <taxon>Lentibacter</taxon>
    </lineage>
</organism>
<dbReference type="InterPro" id="IPR013785">
    <property type="entry name" value="Aldolase_TIM"/>
</dbReference>
<comment type="function">
    <text evidence="9">Catalyzes the synthesis of 5,6-dihydrouridine (D), a modified base found in the D-loop of most tRNAs, via the reduction of the C5-C6 double bond in target uridines. Specifically modifies U20 and U20a in tRNAs.</text>
</comment>
<feature type="binding site" evidence="9 12">
    <location>
        <position position="147"/>
    </location>
    <ligand>
        <name>FMN</name>
        <dbReference type="ChEBI" id="CHEBI:58210"/>
    </ligand>
</feature>
<dbReference type="STRING" id="576131.SAMN05444486_101955"/>
<evidence type="ECO:0000256" key="1">
    <source>
        <dbReference type="ARBA" id="ARBA00001917"/>
    </source>
</evidence>
<dbReference type="GeneID" id="78123740"/>
<feature type="binding site" evidence="9 12">
    <location>
        <begin position="219"/>
        <end position="221"/>
    </location>
    <ligand>
        <name>FMN</name>
        <dbReference type="ChEBI" id="CHEBI:58210"/>
    </ligand>
</feature>
<evidence type="ECO:0000256" key="3">
    <source>
        <dbReference type="ARBA" id="ARBA00022630"/>
    </source>
</evidence>
<feature type="binding site" evidence="9 12">
    <location>
        <begin position="25"/>
        <end position="27"/>
    </location>
    <ligand>
        <name>FMN</name>
        <dbReference type="ChEBI" id="CHEBI:58210"/>
    </ligand>
</feature>
<keyword evidence="5 9" id="KW-0819">tRNA processing</keyword>
<evidence type="ECO:0000256" key="2">
    <source>
        <dbReference type="ARBA" id="ARBA00022555"/>
    </source>
</evidence>
<comment type="similarity">
    <text evidence="10">Belongs to the dus family.</text>
</comment>